<dbReference type="InterPro" id="IPR029044">
    <property type="entry name" value="Nucleotide-diphossugar_trans"/>
</dbReference>
<evidence type="ECO:0000256" key="4">
    <source>
        <dbReference type="ARBA" id="ARBA00022692"/>
    </source>
</evidence>
<proteinExistence type="inferred from homology"/>
<dbReference type="GO" id="GO:0016020">
    <property type="term" value="C:membrane"/>
    <property type="evidence" value="ECO:0007669"/>
    <property type="project" value="UniProtKB-SubCell"/>
</dbReference>
<keyword evidence="6 7" id="KW-0472">Membrane</keyword>
<feature type="transmembrane region" description="Helical" evidence="7">
    <location>
        <begin position="270"/>
        <end position="293"/>
    </location>
</feature>
<dbReference type="Proteomes" id="UP000184073">
    <property type="component" value="Unassembled WGS sequence"/>
</dbReference>
<dbReference type="FunFam" id="3.90.550.20:FF:000001">
    <property type="entry name" value="MIPC synthase subunit (SurA)"/>
    <property type="match status" value="1"/>
</dbReference>
<comment type="similarity">
    <text evidence="2">Belongs to the glycosyltransferase 32 family.</text>
</comment>
<dbReference type="STRING" id="1036611.A0A1L9Q531"/>
<dbReference type="GeneID" id="63724938"/>
<evidence type="ECO:0000256" key="6">
    <source>
        <dbReference type="ARBA" id="ARBA00023136"/>
    </source>
</evidence>
<dbReference type="InterPro" id="IPR007577">
    <property type="entry name" value="GlycoTrfase_DXD_sugar-bd_CS"/>
</dbReference>
<dbReference type="PANTHER" id="PTHR32385">
    <property type="entry name" value="MANNOSYL PHOSPHORYLINOSITOL CERAMIDE SYNTHASE"/>
    <property type="match status" value="1"/>
</dbReference>
<evidence type="ECO:0000256" key="3">
    <source>
        <dbReference type="ARBA" id="ARBA00022679"/>
    </source>
</evidence>
<gene>
    <name evidence="8" type="ORF">ASPVEDRAFT_204699</name>
</gene>
<comment type="subcellular location">
    <subcellularLocation>
        <location evidence="1">Membrane</location>
        <topology evidence="1">Multi-pass membrane protein</topology>
    </subcellularLocation>
</comment>
<evidence type="ECO:0000313" key="9">
    <source>
        <dbReference type="Proteomes" id="UP000184073"/>
    </source>
</evidence>
<dbReference type="GO" id="GO:0051999">
    <property type="term" value="P:mannosyl-inositol phosphorylceramide biosynthetic process"/>
    <property type="evidence" value="ECO:0007669"/>
    <property type="project" value="TreeGrafter"/>
</dbReference>
<dbReference type="EMBL" id="KV878141">
    <property type="protein sequence ID" value="OJJ08842.1"/>
    <property type="molecule type" value="Genomic_DNA"/>
</dbReference>
<dbReference type="AlphaFoldDB" id="A0A1L9Q531"/>
<dbReference type="SUPFAM" id="SSF53448">
    <property type="entry name" value="Nucleotide-diphospho-sugar transferases"/>
    <property type="match status" value="1"/>
</dbReference>
<keyword evidence="5 7" id="KW-1133">Transmembrane helix</keyword>
<dbReference type="GO" id="GO:0000030">
    <property type="term" value="F:mannosyltransferase activity"/>
    <property type="evidence" value="ECO:0007669"/>
    <property type="project" value="TreeGrafter"/>
</dbReference>
<keyword evidence="9" id="KW-1185">Reference proteome</keyword>
<evidence type="ECO:0000256" key="5">
    <source>
        <dbReference type="ARBA" id="ARBA00022989"/>
    </source>
</evidence>
<evidence type="ECO:0000256" key="1">
    <source>
        <dbReference type="ARBA" id="ARBA00004141"/>
    </source>
</evidence>
<accession>A0A1L9Q531</accession>
<dbReference type="Gene3D" id="3.90.550.20">
    <property type="match status" value="1"/>
</dbReference>
<name>A0A1L9Q531_ASPVE</name>
<dbReference type="InterPro" id="IPR051706">
    <property type="entry name" value="Glycosyltransferase_domain"/>
</dbReference>
<feature type="transmembrane region" description="Helical" evidence="7">
    <location>
        <begin position="6"/>
        <end position="31"/>
    </location>
</feature>
<keyword evidence="4 7" id="KW-0812">Transmembrane</keyword>
<dbReference type="PANTHER" id="PTHR32385:SF20">
    <property type="entry name" value="MANNOSYL PHOSPHORYLINOSITOL CERAMIDE SYNTHASE CSH1-RELATED"/>
    <property type="match status" value="1"/>
</dbReference>
<evidence type="ECO:0008006" key="10">
    <source>
        <dbReference type="Google" id="ProtNLM"/>
    </source>
</evidence>
<dbReference type="OrthoDB" id="3647at2759"/>
<protein>
    <recommendedName>
        <fullName evidence="10">Mannosyl phosphorylinositol ceramide synthase SUR1</fullName>
    </recommendedName>
</protein>
<sequence length="351" mass="40784">MRRSLLVFFLVGILTIFLLVRSVWTLLSLLIEDAAADAIHRAELPRVNSSLTDQRPHIIPKIIHQTYKNETIPEVWAGAQQSCINLHPDYEYILWTDAKSRQFIAAEYPWFLATFDGYKYPIQRADSIRYFVLAHYGGIYIDLDDGCNRPLDPLLAYPSWLRRTVPTGISNDAMGSAPQHPFFLKVIKSLQQYDRHWGLPYITVMYSTGPLFLSVIWKEYMKDSPSETNRVRILMPDEYKNNAWSFFTHHTGNSWHRNDARLIFWMGQHWQLLTLCGFLFAAAAVVGLFWAYTQIMGLKGEYRYHSPTPSSGIWSSPSRRARYMMPPLPWRRSVKGDEESEALIELGRRDD</sequence>
<dbReference type="RefSeq" id="XP_040674604.1">
    <property type="nucleotide sequence ID" value="XM_040809427.1"/>
</dbReference>
<organism evidence="8 9">
    <name type="scientific">Aspergillus versicolor CBS 583.65</name>
    <dbReference type="NCBI Taxonomy" id="1036611"/>
    <lineage>
        <taxon>Eukaryota</taxon>
        <taxon>Fungi</taxon>
        <taxon>Dikarya</taxon>
        <taxon>Ascomycota</taxon>
        <taxon>Pezizomycotina</taxon>
        <taxon>Eurotiomycetes</taxon>
        <taxon>Eurotiomycetidae</taxon>
        <taxon>Eurotiales</taxon>
        <taxon>Aspergillaceae</taxon>
        <taxon>Aspergillus</taxon>
        <taxon>Aspergillus subgen. Nidulantes</taxon>
    </lineage>
</organism>
<evidence type="ECO:0000256" key="2">
    <source>
        <dbReference type="ARBA" id="ARBA00009003"/>
    </source>
</evidence>
<keyword evidence="3" id="KW-0808">Transferase</keyword>
<dbReference type="Pfam" id="PF04488">
    <property type="entry name" value="Gly_transf_sug"/>
    <property type="match status" value="1"/>
</dbReference>
<evidence type="ECO:0000313" key="8">
    <source>
        <dbReference type="EMBL" id="OJJ08842.1"/>
    </source>
</evidence>
<evidence type="ECO:0000256" key="7">
    <source>
        <dbReference type="SAM" id="Phobius"/>
    </source>
</evidence>
<reference evidence="9" key="1">
    <citation type="journal article" date="2017" name="Genome Biol.">
        <title>Comparative genomics reveals high biological diversity and specific adaptations in the industrially and medically important fungal genus Aspergillus.</title>
        <authorList>
            <person name="de Vries R.P."/>
            <person name="Riley R."/>
            <person name="Wiebenga A."/>
            <person name="Aguilar-Osorio G."/>
            <person name="Amillis S."/>
            <person name="Uchima C.A."/>
            <person name="Anderluh G."/>
            <person name="Asadollahi M."/>
            <person name="Askin M."/>
            <person name="Barry K."/>
            <person name="Battaglia E."/>
            <person name="Bayram O."/>
            <person name="Benocci T."/>
            <person name="Braus-Stromeyer S.A."/>
            <person name="Caldana C."/>
            <person name="Canovas D."/>
            <person name="Cerqueira G.C."/>
            <person name="Chen F."/>
            <person name="Chen W."/>
            <person name="Choi C."/>
            <person name="Clum A."/>
            <person name="Dos Santos R.A."/>
            <person name="Damasio A.R."/>
            <person name="Diallinas G."/>
            <person name="Emri T."/>
            <person name="Fekete E."/>
            <person name="Flipphi M."/>
            <person name="Freyberg S."/>
            <person name="Gallo A."/>
            <person name="Gournas C."/>
            <person name="Habgood R."/>
            <person name="Hainaut M."/>
            <person name="Harispe M.L."/>
            <person name="Henrissat B."/>
            <person name="Hilden K.S."/>
            <person name="Hope R."/>
            <person name="Hossain A."/>
            <person name="Karabika E."/>
            <person name="Karaffa L."/>
            <person name="Karanyi Z."/>
            <person name="Krasevec N."/>
            <person name="Kuo A."/>
            <person name="Kusch H."/>
            <person name="LaButti K."/>
            <person name="Lagendijk E.L."/>
            <person name="Lapidus A."/>
            <person name="Levasseur A."/>
            <person name="Lindquist E."/>
            <person name="Lipzen A."/>
            <person name="Logrieco A.F."/>
            <person name="MacCabe A."/>
            <person name="Maekelae M.R."/>
            <person name="Malavazi I."/>
            <person name="Melin P."/>
            <person name="Meyer V."/>
            <person name="Mielnichuk N."/>
            <person name="Miskei M."/>
            <person name="Molnar A.P."/>
            <person name="Mule G."/>
            <person name="Ngan C.Y."/>
            <person name="Orejas M."/>
            <person name="Orosz E."/>
            <person name="Ouedraogo J.P."/>
            <person name="Overkamp K.M."/>
            <person name="Park H.-S."/>
            <person name="Perrone G."/>
            <person name="Piumi F."/>
            <person name="Punt P.J."/>
            <person name="Ram A.F."/>
            <person name="Ramon A."/>
            <person name="Rauscher S."/>
            <person name="Record E."/>
            <person name="Riano-Pachon D.M."/>
            <person name="Robert V."/>
            <person name="Roehrig J."/>
            <person name="Ruller R."/>
            <person name="Salamov A."/>
            <person name="Salih N.S."/>
            <person name="Samson R.A."/>
            <person name="Sandor E."/>
            <person name="Sanguinetti M."/>
            <person name="Schuetze T."/>
            <person name="Sepcic K."/>
            <person name="Shelest E."/>
            <person name="Sherlock G."/>
            <person name="Sophianopoulou V."/>
            <person name="Squina F.M."/>
            <person name="Sun H."/>
            <person name="Susca A."/>
            <person name="Todd R.B."/>
            <person name="Tsang A."/>
            <person name="Unkles S.E."/>
            <person name="van de Wiele N."/>
            <person name="van Rossen-Uffink D."/>
            <person name="Oliveira J.V."/>
            <person name="Vesth T.C."/>
            <person name="Visser J."/>
            <person name="Yu J.-H."/>
            <person name="Zhou M."/>
            <person name="Andersen M.R."/>
            <person name="Archer D.B."/>
            <person name="Baker S.E."/>
            <person name="Benoit I."/>
            <person name="Brakhage A.A."/>
            <person name="Braus G.H."/>
            <person name="Fischer R."/>
            <person name="Frisvad J.C."/>
            <person name="Goldman G.H."/>
            <person name="Houbraken J."/>
            <person name="Oakley B."/>
            <person name="Pocsi I."/>
            <person name="Scazzocchio C."/>
            <person name="Seiboth B."/>
            <person name="vanKuyk P.A."/>
            <person name="Wortman J."/>
            <person name="Dyer P.S."/>
            <person name="Grigoriev I.V."/>
        </authorList>
    </citation>
    <scope>NUCLEOTIDE SEQUENCE [LARGE SCALE GENOMIC DNA]</scope>
    <source>
        <strain evidence="9">CBS 583.65</strain>
    </source>
</reference>
<dbReference type="VEuPathDB" id="FungiDB:ASPVEDRAFT_204699"/>